<dbReference type="InterPro" id="IPR000477">
    <property type="entry name" value="RT_dom"/>
</dbReference>
<protein>
    <recommendedName>
        <fullName evidence="1">Reverse transcriptase domain-containing protein</fullName>
    </recommendedName>
</protein>
<feature type="domain" description="Reverse transcriptase" evidence="1">
    <location>
        <begin position="42"/>
        <end position="286"/>
    </location>
</feature>
<keyword evidence="3" id="KW-1185">Reference proteome</keyword>
<evidence type="ECO:0000313" key="3">
    <source>
        <dbReference type="Proteomes" id="UP000478052"/>
    </source>
</evidence>
<dbReference type="OrthoDB" id="6624973at2759"/>
<dbReference type="PROSITE" id="PS50878">
    <property type="entry name" value="RT_POL"/>
    <property type="match status" value="1"/>
</dbReference>
<dbReference type="InterPro" id="IPR043502">
    <property type="entry name" value="DNA/RNA_pol_sf"/>
</dbReference>
<dbReference type="CDD" id="cd01650">
    <property type="entry name" value="RT_nLTR_like"/>
    <property type="match status" value="1"/>
</dbReference>
<comment type="caution">
    <text evidence="2">The sequence shown here is derived from an EMBL/GenBank/DDBJ whole genome shotgun (WGS) entry which is preliminary data.</text>
</comment>
<organism evidence="2 3">
    <name type="scientific">Aphis craccivora</name>
    <name type="common">Cowpea aphid</name>
    <dbReference type="NCBI Taxonomy" id="307492"/>
    <lineage>
        <taxon>Eukaryota</taxon>
        <taxon>Metazoa</taxon>
        <taxon>Ecdysozoa</taxon>
        <taxon>Arthropoda</taxon>
        <taxon>Hexapoda</taxon>
        <taxon>Insecta</taxon>
        <taxon>Pterygota</taxon>
        <taxon>Neoptera</taxon>
        <taxon>Paraneoptera</taxon>
        <taxon>Hemiptera</taxon>
        <taxon>Sternorrhyncha</taxon>
        <taxon>Aphidomorpha</taxon>
        <taxon>Aphidoidea</taxon>
        <taxon>Aphididae</taxon>
        <taxon>Aphidini</taxon>
        <taxon>Aphis</taxon>
        <taxon>Aphis</taxon>
    </lineage>
</organism>
<feature type="non-terminal residue" evidence="2">
    <location>
        <position position="300"/>
    </location>
</feature>
<dbReference type="Proteomes" id="UP000478052">
    <property type="component" value="Unassembled WGS sequence"/>
</dbReference>
<accession>A0A6G0YG05</accession>
<evidence type="ECO:0000313" key="2">
    <source>
        <dbReference type="EMBL" id="KAF0755286.1"/>
    </source>
</evidence>
<reference evidence="2 3" key="1">
    <citation type="submission" date="2019-08" db="EMBL/GenBank/DDBJ databases">
        <title>Whole genome of Aphis craccivora.</title>
        <authorList>
            <person name="Voronova N.V."/>
            <person name="Shulinski R.S."/>
            <person name="Bandarenka Y.V."/>
            <person name="Zhorov D.G."/>
            <person name="Warner D."/>
        </authorList>
    </citation>
    <scope>NUCLEOTIDE SEQUENCE [LARGE SCALE GENOMIC DNA]</scope>
    <source>
        <strain evidence="2">180601</strain>
        <tissue evidence="2">Whole Body</tissue>
    </source>
</reference>
<dbReference type="PANTHER" id="PTHR36688:SF1">
    <property type="entry name" value="ENDONUCLEASE_EXONUCLEASE_PHOSPHATASE DOMAIN-CONTAINING PROTEIN"/>
    <property type="match status" value="1"/>
</dbReference>
<gene>
    <name evidence="2" type="ORF">FWK35_00019703</name>
</gene>
<sequence length="300" mass="33848">MYSLIVIAPPSGKAAGLDGIYLEFLKNCGPNTRKWLADFFSDILCSGKLPKLFITTKVLAALKPEKPNDDVKSYRPISLLSAKQAGFRPQRNCCDQVMALTTHIENGYDKKLKTAVAFVDLSSAYDTVWRKDLLSKFLDVIPCKTLLTLLNNMLSNRQLTVYIGEEKSKTRVLNNGLPQGSVLGPLLFNLYTKDLPSTYSKKFIYADDIALASQSTSFEGLEEPLTNDLSKLDSYFKRWRLKPNPTKTEVTVFHLNNKKASQEININFGGQEVRNTKHPKYLGVVLDRTLTYREHLTRLS</sequence>
<dbReference type="Pfam" id="PF00078">
    <property type="entry name" value="RVT_1"/>
    <property type="match status" value="1"/>
</dbReference>
<proteinExistence type="predicted"/>
<dbReference type="GO" id="GO:0071897">
    <property type="term" value="P:DNA biosynthetic process"/>
    <property type="evidence" value="ECO:0007669"/>
    <property type="project" value="UniProtKB-ARBA"/>
</dbReference>
<evidence type="ECO:0000259" key="1">
    <source>
        <dbReference type="PROSITE" id="PS50878"/>
    </source>
</evidence>
<dbReference type="InterPro" id="IPR052560">
    <property type="entry name" value="RdDP_mobile_element"/>
</dbReference>
<dbReference type="SUPFAM" id="SSF56672">
    <property type="entry name" value="DNA/RNA polymerases"/>
    <property type="match status" value="1"/>
</dbReference>
<dbReference type="AlphaFoldDB" id="A0A6G0YG05"/>
<dbReference type="PANTHER" id="PTHR36688">
    <property type="entry name" value="ENDO/EXONUCLEASE/PHOSPHATASE DOMAIN-CONTAINING PROTEIN"/>
    <property type="match status" value="1"/>
</dbReference>
<name>A0A6G0YG05_APHCR</name>
<dbReference type="EMBL" id="VUJU01004185">
    <property type="protein sequence ID" value="KAF0755286.1"/>
    <property type="molecule type" value="Genomic_DNA"/>
</dbReference>